<name>A0A3E2B148_9FIRM</name>
<dbReference type="AlphaFoldDB" id="A0A3E2B148"/>
<dbReference type="OrthoDB" id="9808690at2"/>
<dbReference type="GO" id="GO:0009636">
    <property type="term" value="P:response to toxic substance"/>
    <property type="evidence" value="ECO:0007669"/>
    <property type="project" value="TreeGrafter"/>
</dbReference>
<keyword evidence="1" id="KW-1133">Transmembrane helix</keyword>
<dbReference type="Proteomes" id="UP000260649">
    <property type="component" value="Unassembled WGS sequence"/>
</dbReference>
<evidence type="ECO:0000313" key="4">
    <source>
        <dbReference type="Proteomes" id="UP000260649"/>
    </source>
</evidence>
<gene>
    <name evidence="3" type="ORF">DV520_10920</name>
</gene>
<dbReference type="PIRSF" id="PIRSF038959">
    <property type="entry name" value="SdpI"/>
    <property type="match status" value="1"/>
</dbReference>
<dbReference type="InterPro" id="IPR025962">
    <property type="entry name" value="SdpI/YhfL"/>
</dbReference>
<feature type="transmembrane region" description="Helical" evidence="1">
    <location>
        <begin position="120"/>
        <end position="137"/>
    </location>
</feature>
<sequence length="215" mass="23704">MNNLIRERKGMLILSLLVILLPMGLGLFLWNQLPDQVPIHFGLNGQADNYAGKAFVVFGLPLLMAALQVLLLVVTMADPKGKNIAAKPFGLLLWICPLVSLFCGTMTYAKALALPVDINLVGGLFLGLMFLVVGNYLPKCKQTYTVGIRLPWTLADEDNWAYTHRLAGKVWTIGGLVILALTFLRLPALQFVVILVLVLIPTAASFLYARRRETK</sequence>
<proteinExistence type="predicted"/>
<feature type="transmembrane region" description="Helical" evidence="1">
    <location>
        <begin position="190"/>
        <end position="209"/>
    </location>
</feature>
<dbReference type="PANTHER" id="PTHR37810:SF5">
    <property type="entry name" value="IMMUNITY PROTEIN SDPI"/>
    <property type="match status" value="1"/>
</dbReference>
<organism evidence="3 4">
    <name type="scientific">Evtepia gabavorous</name>
    <dbReference type="NCBI Taxonomy" id="2211183"/>
    <lineage>
        <taxon>Bacteria</taxon>
        <taxon>Bacillati</taxon>
        <taxon>Bacillota</taxon>
        <taxon>Clostridia</taxon>
        <taxon>Eubacteriales</taxon>
        <taxon>Evtepia</taxon>
    </lineage>
</organism>
<feature type="transmembrane region" description="Helical" evidence="1">
    <location>
        <begin position="166"/>
        <end position="184"/>
    </location>
</feature>
<evidence type="ECO:0000256" key="1">
    <source>
        <dbReference type="SAM" id="Phobius"/>
    </source>
</evidence>
<reference evidence="3 4" key="1">
    <citation type="submission" date="2018-07" db="EMBL/GenBank/DDBJ databases">
        <title>GABA Modulating Bacteria of the Human Gut Microbiota.</title>
        <authorList>
            <person name="Strandwitz P."/>
            <person name="Kim K.H."/>
            <person name="Terekhova D."/>
            <person name="Liu J.K."/>
            <person name="Sharma A."/>
            <person name="Levering J."/>
            <person name="Mcdonald D."/>
            <person name="Dietrich D."/>
            <person name="Ramadhar T.R."/>
            <person name="Lekbua A."/>
            <person name="Mroue N."/>
            <person name="Liston C."/>
            <person name="Stewart E.J."/>
            <person name="Dubin M.J."/>
            <person name="Zengler K."/>
            <person name="Knight R."/>
            <person name="Gilbert J.A."/>
            <person name="Clardy J."/>
            <person name="Lewis K."/>
        </authorList>
    </citation>
    <scope>NUCLEOTIDE SEQUENCE [LARGE SCALE GENOMIC DNA]</scope>
    <source>
        <strain evidence="3 4">KLE1738</strain>
    </source>
</reference>
<dbReference type="RefSeq" id="WP_117142822.1">
    <property type="nucleotide sequence ID" value="NZ_CAKXKJ010000001.1"/>
</dbReference>
<keyword evidence="1" id="KW-0812">Transmembrane</keyword>
<comment type="caution">
    <text evidence="3">The sequence shown here is derived from an EMBL/GenBank/DDBJ whole genome shotgun (WGS) entry which is preliminary data.</text>
</comment>
<evidence type="ECO:0000259" key="2">
    <source>
        <dbReference type="Pfam" id="PF07853"/>
    </source>
</evidence>
<dbReference type="EMBL" id="QQRQ01000029">
    <property type="protein sequence ID" value="RFT05780.1"/>
    <property type="molecule type" value="Genomic_DNA"/>
</dbReference>
<protein>
    <submittedName>
        <fullName evidence="3">DUF1648 domain-containing protein</fullName>
    </submittedName>
</protein>
<dbReference type="GeneID" id="97996247"/>
<accession>A0A3E2B148</accession>
<feature type="transmembrane region" description="Helical" evidence="1">
    <location>
        <begin position="89"/>
        <end position="108"/>
    </location>
</feature>
<feature type="domain" description="DUF1648" evidence="2">
    <location>
        <begin position="17"/>
        <end position="64"/>
    </location>
</feature>
<dbReference type="PANTHER" id="PTHR37810">
    <property type="entry name" value="IMMUNITY PROTEIN SDPI"/>
    <property type="match status" value="1"/>
</dbReference>
<keyword evidence="4" id="KW-1185">Reference proteome</keyword>
<dbReference type="Pfam" id="PF07853">
    <property type="entry name" value="DUF1648"/>
    <property type="match status" value="1"/>
</dbReference>
<feature type="transmembrane region" description="Helical" evidence="1">
    <location>
        <begin position="50"/>
        <end position="77"/>
    </location>
</feature>
<evidence type="ECO:0000313" key="3">
    <source>
        <dbReference type="EMBL" id="RFT05780.1"/>
    </source>
</evidence>
<dbReference type="Pfam" id="PF13630">
    <property type="entry name" value="SdpI"/>
    <property type="match status" value="1"/>
</dbReference>
<dbReference type="InterPro" id="IPR012867">
    <property type="entry name" value="DUF1648"/>
</dbReference>
<feature type="transmembrane region" description="Helical" evidence="1">
    <location>
        <begin position="12"/>
        <end position="30"/>
    </location>
</feature>
<dbReference type="InterPro" id="IPR026272">
    <property type="entry name" value="SdpI"/>
</dbReference>
<keyword evidence="1" id="KW-0472">Membrane</keyword>